<evidence type="ECO:0000313" key="1">
    <source>
        <dbReference type="EMBL" id="TWI68544.1"/>
    </source>
</evidence>
<comment type="caution">
    <text evidence="1">The sequence shown here is derived from an EMBL/GenBank/DDBJ whole genome shotgun (WGS) entry which is preliminary data.</text>
</comment>
<evidence type="ECO:0000313" key="2">
    <source>
        <dbReference type="Proteomes" id="UP000318307"/>
    </source>
</evidence>
<dbReference type="EMBL" id="VLLC01000021">
    <property type="protein sequence ID" value="TWI68544.1"/>
    <property type="molecule type" value="Genomic_DNA"/>
</dbReference>
<organism evidence="1 2">
    <name type="scientific">Desulfobotulus alkaliphilus</name>
    <dbReference type="NCBI Taxonomy" id="622671"/>
    <lineage>
        <taxon>Bacteria</taxon>
        <taxon>Pseudomonadati</taxon>
        <taxon>Thermodesulfobacteriota</taxon>
        <taxon>Desulfobacteria</taxon>
        <taxon>Desulfobacterales</taxon>
        <taxon>Desulfobacteraceae</taxon>
        <taxon>Desulfobotulus</taxon>
    </lineage>
</organism>
<sequence>MFFFVIQHIYLLDMGWYDSGMQFLARQMREQEMVSPLFYIEQEKNHEHEKRI</sequence>
<gene>
    <name evidence="1" type="ORF">LZ24_02517</name>
</gene>
<name>A0A562RJ23_9BACT</name>
<dbReference type="AlphaFoldDB" id="A0A562RJ23"/>
<proteinExistence type="predicted"/>
<reference evidence="1 2" key="1">
    <citation type="submission" date="2019-07" db="EMBL/GenBank/DDBJ databases">
        <title>Genome sequencing of 100 strains of the haloalkaliphilic chemolithoautotrophic sulfur-oxidizing bacterium Thioalkalivibrio.</title>
        <authorList>
            <person name="Muyzer G."/>
        </authorList>
    </citation>
    <scope>NUCLEOTIDE SEQUENCE [LARGE SCALE GENOMIC DNA]</scope>
    <source>
        <strain evidence="1 2">ASO4-4</strain>
    </source>
</reference>
<protein>
    <submittedName>
        <fullName evidence="1">Uncharacterized protein</fullName>
    </submittedName>
</protein>
<accession>A0A562RJ23</accession>
<keyword evidence="2" id="KW-1185">Reference proteome</keyword>
<dbReference type="Proteomes" id="UP000318307">
    <property type="component" value="Unassembled WGS sequence"/>
</dbReference>